<accession>A0A8S9YGG4</accession>
<proteinExistence type="predicted"/>
<name>A0A8S9YGG4_9TREM</name>
<gene>
    <name evidence="1" type="ORF">EG68_09983</name>
</gene>
<sequence>MSQISPPPKRRTLMPMEHLPRFCNPINYSSPAARTDATSANEFVKEVQGLKGVLENVVMRNVRVREKLYALRLEVNALRFHHAAAVPSTNQLFPMRFPMETVEDMQLLNVKLGDTALYKQLVCSVVLIRSTKLTFL</sequence>
<keyword evidence="2" id="KW-1185">Reference proteome</keyword>
<evidence type="ECO:0000313" key="1">
    <source>
        <dbReference type="EMBL" id="KAF7245655.1"/>
    </source>
</evidence>
<dbReference type="EMBL" id="JTDE01006104">
    <property type="protein sequence ID" value="KAF7245655.1"/>
    <property type="molecule type" value="Genomic_DNA"/>
</dbReference>
<protein>
    <submittedName>
        <fullName evidence="1">Uncharacterized protein</fullName>
    </submittedName>
</protein>
<organism evidence="1 2">
    <name type="scientific">Paragonimus skrjabini miyazakii</name>
    <dbReference type="NCBI Taxonomy" id="59628"/>
    <lineage>
        <taxon>Eukaryota</taxon>
        <taxon>Metazoa</taxon>
        <taxon>Spiralia</taxon>
        <taxon>Lophotrochozoa</taxon>
        <taxon>Platyhelminthes</taxon>
        <taxon>Trematoda</taxon>
        <taxon>Digenea</taxon>
        <taxon>Plagiorchiida</taxon>
        <taxon>Troglotremata</taxon>
        <taxon>Troglotrematidae</taxon>
        <taxon>Paragonimus</taxon>
    </lineage>
</organism>
<reference evidence="1" key="1">
    <citation type="submission" date="2019-07" db="EMBL/GenBank/DDBJ databases">
        <title>Annotation for the trematode Paragonimus miyazaki's.</title>
        <authorList>
            <person name="Choi Y.-J."/>
        </authorList>
    </citation>
    <scope>NUCLEOTIDE SEQUENCE</scope>
    <source>
        <strain evidence="1">Japan</strain>
    </source>
</reference>
<evidence type="ECO:0000313" key="2">
    <source>
        <dbReference type="Proteomes" id="UP000822476"/>
    </source>
</evidence>
<dbReference type="OrthoDB" id="6278526at2759"/>
<comment type="caution">
    <text evidence="1">The sequence shown here is derived from an EMBL/GenBank/DDBJ whole genome shotgun (WGS) entry which is preliminary data.</text>
</comment>
<dbReference type="AlphaFoldDB" id="A0A8S9YGG4"/>
<dbReference type="Proteomes" id="UP000822476">
    <property type="component" value="Unassembled WGS sequence"/>
</dbReference>